<dbReference type="Proteomes" id="UP000503222">
    <property type="component" value="Chromosome"/>
</dbReference>
<keyword evidence="1" id="KW-0732">Signal</keyword>
<dbReference type="InterPro" id="IPR050583">
    <property type="entry name" value="Mycobacterial_A85_antigen"/>
</dbReference>
<proteinExistence type="predicted"/>
<sequence>MAAAAMAAVAISAPVQAQRAATVERISVHGASLEGNLEGNSADRKVVVVLPPSYAANKSKRYPVVYFLHGFTSNAEDNLKGVEADAALSSVAASGPEMILVLPDAYTRHAGAMYSNSPTTGNFERFVARDLVAYVDGHYRTIAKRESRGLSGHSMGGYGTIKLGMKYPEVFSSLYAMSPCCLAPMVPAADQLKKMSGMTLAQAQAGDFFTKAGFASLAAWAPAPDKGPMFIDFGLKEDGTVDPVFAGRVAANAPLVMLPQYLTALKSYDGFAIDIGDKDFLLPDVQRFRAALGQYGIKYDWQLYEGDHVNRIAQQFRGKVLPFFQRHLDSQ</sequence>
<dbReference type="InterPro" id="IPR000801">
    <property type="entry name" value="Esterase-like"/>
</dbReference>
<dbReference type="RefSeq" id="WP_166410271.1">
    <property type="nucleotide sequence ID" value="NZ_CP049869.1"/>
</dbReference>
<dbReference type="AlphaFoldDB" id="A0A6G7YMD4"/>
<accession>A0A6G7YMD4</accession>
<reference evidence="2 3" key="1">
    <citation type="submission" date="2020-03" db="EMBL/GenBank/DDBJ databases">
        <title>Sphingomonas sp. nov., isolated from fish.</title>
        <authorList>
            <person name="Hyun D.-W."/>
            <person name="Bae J.-W."/>
        </authorList>
    </citation>
    <scope>NUCLEOTIDE SEQUENCE [LARGE SCALE GENOMIC DNA]</scope>
    <source>
        <strain evidence="2 3">HDW15B</strain>
    </source>
</reference>
<dbReference type="PANTHER" id="PTHR48098:SF1">
    <property type="entry name" value="DIACYLGLYCEROL ACYLTRANSFERASE_MYCOLYLTRANSFERASE AG85A"/>
    <property type="match status" value="1"/>
</dbReference>
<dbReference type="Pfam" id="PF00756">
    <property type="entry name" value="Esterase"/>
    <property type="match status" value="1"/>
</dbReference>
<evidence type="ECO:0000313" key="2">
    <source>
        <dbReference type="EMBL" id="QIK77876.1"/>
    </source>
</evidence>
<evidence type="ECO:0000256" key="1">
    <source>
        <dbReference type="SAM" id="SignalP"/>
    </source>
</evidence>
<feature type="chain" id="PRO_5026359089" evidence="1">
    <location>
        <begin position="18"/>
        <end position="331"/>
    </location>
</feature>
<dbReference type="EMBL" id="CP049869">
    <property type="protein sequence ID" value="QIK77876.1"/>
    <property type="molecule type" value="Genomic_DNA"/>
</dbReference>
<protein>
    <submittedName>
        <fullName evidence="2">Esterase</fullName>
    </submittedName>
</protein>
<gene>
    <name evidence="2" type="ORF">G7077_02055</name>
</gene>
<name>A0A6G7YMD4_9SPHN</name>
<dbReference type="InterPro" id="IPR029058">
    <property type="entry name" value="AB_hydrolase_fold"/>
</dbReference>
<dbReference type="Gene3D" id="3.40.50.1820">
    <property type="entry name" value="alpha/beta hydrolase"/>
    <property type="match status" value="1"/>
</dbReference>
<keyword evidence="3" id="KW-1185">Reference proteome</keyword>
<organism evidence="2 3">
    <name type="scientific">Sphingomonas piscis</name>
    <dbReference type="NCBI Taxonomy" id="2714943"/>
    <lineage>
        <taxon>Bacteria</taxon>
        <taxon>Pseudomonadati</taxon>
        <taxon>Pseudomonadota</taxon>
        <taxon>Alphaproteobacteria</taxon>
        <taxon>Sphingomonadales</taxon>
        <taxon>Sphingomonadaceae</taxon>
        <taxon>Sphingomonas</taxon>
    </lineage>
</organism>
<dbReference type="PANTHER" id="PTHR48098">
    <property type="entry name" value="ENTEROCHELIN ESTERASE-RELATED"/>
    <property type="match status" value="1"/>
</dbReference>
<dbReference type="SUPFAM" id="SSF53474">
    <property type="entry name" value="alpha/beta-Hydrolases"/>
    <property type="match status" value="1"/>
</dbReference>
<dbReference type="KEGG" id="spii:G7077_02055"/>
<dbReference type="GO" id="GO:0016747">
    <property type="term" value="F:acyltransferase activity, transferring groups other than amino-acyl groups"/>
    <property type="evidence" value="ECO:0007669"/>
    <property type="project" value="TreeGrafter"/>
</dbReference>
<evidence type="ECO:0000313" key="3">
    <source>
        <dbReference type="Proteomes" id="UP000503222"/>
    </source>
</evidence>
<feature type="signal peptide" evidence="1">
    <location>
        <begin position="1"/>
        <end position="17"/>
    </location>
</feature>